<dbReference type="InParanoid" id="I7LTR9"/>
<proteinExistence type="predicted"/>
<accession>I7LTR9</accession>
<evidence type="ECO:0000313" key="3">
    <source>
        <dbReference type="Proteomes" id="UP000009168"/>
    </source>
</evidence>
<name>I7LTR9_TETTS</name>
<evidence type="ECO:0000313" key="2">
    <source>
        <dbReference type="EMBL" id="EAR86030.2"/>
    </source>
</evidence>
<gene>
    <name evidence="2" type="ORF">TTHERM_00543700</name>
</gene>
<dbReference type="GeneID" id="7835817"/>
<organism evidence="2 3">
    <name type="scientific">Tetrahymena thermophila (strain SB210)</name>
    <dbReference type="NCBI Taxonomy" id="312017"/>
    <lineage>
        <taxon>Eukaryota</taxon>
        <taxon>Sar</taxon>
        <taxon>Alveolata</taxon>
        <taxon>Ciliophora</taxon>
        <taxon>Intramacronucleata</taxon>
        <taxon>Oligohymenophorea</taxon>
        <taxon>Hymenostomatida</taxon>
        <taxon>Tetrahymenina</taxon>
        <taxon>Tetrahymenidae</taxon>
        <taxon>Tetrahymena</taxon>
    </lineage>
</organism>
<dbReference type="EMBL" id="GG662864">
    <property type="protein sequence ID" value="EAR86030.2"/>
    <property type="molecule type" value="Genomic_DNA"/>
</dbReference>
<evidence type="ECO:0000256" key="1">
    <source>
        <dbReference type="SAM" id="Coils"/>
    </source>
</evidence>
<dbReference type="RefSeq" id="XP_976625.2">
    <property type="nucleotide sequence ID" value="XM_971532.2"/>
</dbReference>
<keyword evidence="1" id="KW-0175">Coiled coil</keyword>
<feature type="coiled-coil region" evidence="1">
    <location>
        <begin position="116"/>
        <end position="143"/>
    </location>
</feature>
<reference evidence="3" key="1">
    <citation type="journal article" date="2006" name="PLoS Biol.">
        <title>Macronuclear genome sequence of the ciliate Tetrahymena thermophila, a model eukaryote.</title>
        <authorList>
            <person name="Eisen J.A."/>
            <person name="Coyne R.S."/>
            <person name="Wu M."/>
            <person name="Wu D."/>
            <person name="Thiagarajan M."/>
            <person name="Wortman J.R."/>
            <person name="Badger J.H."/>
            <person name="Ren Q."/>
            <person name="Amedeo P."/>
            <person name="Jones K.M."/>
            <person name="Tallon L.J."/>
            <person name="Delcher A.L."/>
            <person name="Salzberg S.L."/>
            <person name="Silva J.C."/>
            <person name="Haas B.J."/>
            <person name="Majoros W.H."/>
            <person name="Farzad M."/>
            <person name="Carlton J.M."/>
            <person name="Smith R.K. Jr."/>
            <person name="Garg J."/>
            <person name="Pearlman R.E."/>
            <person name="Karrer K.M."/>
            <person name="Sun L."/>
            <person name="Manning G."/>
            <person name="Elde N.C."/>
            <person name="Turkewitz A.P."/>
            <person name="Asai D.J."/>
            <person name="Wilkes D.E."/>
            <person name="Wang Y."/>
            <person name="Cai H."/>
            <person name="Collins K."/>
            <person name="Stewart B.A."/>
            <person name="Lee S.R."/>
            <person name="Wilamowska K."/>
            <person name="Weinberg Z."/>
            <person name="Ruzzo W.L."/>
            <person name="Wloga D."/>
            <person name="Gaertig J."/>
            <person name="Frankel J."/>
            <person name="Tsao C.-C."/>
            <person name="Gorovsky M.A."/>
            <person name="Keeling P.J."/>
            <person name="Waller R.F."/>
            <person name="Patron N.J."/>
            <person name="Cherry J.M."/>
            <person name="Stover N.A."/>
            <person name="Krieger C.J."/>
            <person name="del Toro C."/>
            <person name="Ryder H.F."/>
            <person name="Williamson S.C."/>
            <person name="Barbeau R.A."/>
            <person name="Hamilton E.P."/>
            <person name="Orias E."/>
        </authorList>
    </citation>
    <scope>NUCLEOTIDE SEQUENCE [LARGE SCALE GENOMIC DNA]</scope>
    <source>
        <strain evidence="3">SB210</strain>
    </source>
</reference>
<dbReference type="KEGG" id="tet:TTHERM_00543700"/>
<sequence>MIKLLIFSRVGKTKINDQKQVKIYKKILDSIIEQINIYDIQKDILKLKMMVRMSFTIQQYAALQLCGLRIILDQNILNIEEPIQENIQMKKDLFKNSEEEGIKEKKEQSIEIELTLKENKAYVKQQEHQLNQIEQQEQKIKHKTRGSFIPITNSCTINKRIYLKIQNSYVFLELFLVICLIKQKFLKQINKKPFLCSQQNLLKNNIKFKK</sequence>
<protein>
    <submittedName>
        <fullName evidence="2">Uncharacterized protein</fullName>
    </submittedName>
</protein>
<keyword evidence="3" id="KW-1185">Reference proteome</keyword>
<dbReference type="Proteomes" id="UP000009168">
    <property type="component" value="Unassembled WGS sequence"/>
</dbReference>
<dbReference type="AlphaFoldDB" id="I7LTR9"/>